<dbReference type="WormBase" id="SRAE_X000186000">
    <property type="protein sequence ID" value="SRP03738"/>
    <property type="gene ID" value="WBGene00267437"/>
</dbReference>
<name>A0A090KRV5_STRRB</name>
<reference evidence="2" key="2">
    <citation type="submission" date="2014-09" db="EMBL/GenBank/DDBJ databases">
        <authorList>
            <person name="Martin A.A."/>
        </authorList>
    </citation>
    <scope>NUCLEOTIDE SEQUENCE</scope>
    <source>
        <strain evidence="2">ED321</strain>
    </source>
</reference>
<dbReference type="GeneID" id="36384931"/>
<dbReference type="WBParaSite" id="SRAE_X000186000.1">
    <property type="protein sequence ID" value="SRAE_X000186000.1"/>
    <property type="gene ID" value="WBGene00267437"/>
</dbReference>
<evidence type="ECO:0000313" key="1">
    <source>
        <dbReference type="EMBL" id="CEF60120.1"/>
    </source>
</evidence>
<dbReference type="PANTHER" id="PTHR38613:SF2">
    <property type="entry name" value="GLYCINE-RICH PROTEIN"/>
    <property type="match status" value="1"/>
</dbReference>
<dbReference type="PANTHER" id="PTHR38613">
    <property type="entry name" value="PROTEIN CBG03211-RELATED"/>
    <property type="match status" value="1"/>
</dbReference>
<keyword evidence="2" id="KW-1185">Reference proteome</keyword>
<dbReference type="EMBL" id="LN609397">
    <property type="protein sequence ID" value="CEF60120.1"/>
    <property type="molecule type" value="Genomic_DNA"/>
</dbReference>
<dbReference type="Proteomes" id="UP000035682">
    <property type="component" value="Unplaced"/>
</dbReference>
<reference evidence="1" key="1">
    <citation type="submission" date="2014-09" db="EMBL/GenBank/DDBJ databases">
        <authorList>
            <person name="Aslett A.Martin."/>
        </authorList>
    </citation>
    <scope>NUCLEOTIDE SEQUENCE</scope>
    <source>
        <strain evidence="1">ED321 Heterogonic</strain>
    </source>
</reference>
<evidence type="ECO:0000313" key="4">
    <source>
        <dbReference type="WormBase" id="SRAE_X000186000"/>
    </source>
</evidence>
<sequence length="230" mass="24716">MKSVLCTRNDKFSFCKKNKFKRSDILNDEISENDIDSPFEEIVTRAPEVVDARLRPRVPPSPVYNIYPIFYPKGPDYCPNMMAIFRFTCQPSKPLRLDLVEFCKEYSLFCKVPNYHRMPGPGLGPPIGDKGMGHVGVSGNFGFGIGVVPGLEVNAGWGVDVGPIPGMGDSVEVNLNSNVGLMGARTPLAYRRGFDNPNAPRGPMVGLSGGVGVDPGAIEPIGVSSGLGVG</sequence>
<dbReference type="OrthoDB" id="5864133at2759"/>
<accession>A0A090KRV5</accession>
<evidence type="ECO:0000313" key="3">
    <source>
        <dbReference type="WBParaSite" id="SRAE_X000186000.1"/>
    </source>
</evidence>
<dbReference type="CTD" id="36384931"/>
<gene>
    <name evidence="1 3 4" type="ORF">SRAE_X000186000</name>
</gene>
<dbReference type="RefSeq" id="XP_024499330.1">
    <property type="nucleotide sequence ID" value="XM_024653729.1"/>
</dbReference>
<reference evidence="3" key="3">
    <citation type="submission" date="2020-12" db="UniProtKB">
        <authorList>
            <consortium name="WormBaseParasite"/>
        </authorList>
    </citation>
    <scope>IDENTIFICATION</scope>
</reference>
<evidence type="ECO:0000313" key="2">
    <source>
        <dbReference type="Proteomes" id="UP000035682"/>
    </source>
</evidence>
<dbReference type="OMA" id="NMMAIFR"/>
<dbReference type="AlphaFoldDB" id="A0A090KRV5"/>
<protein>
    <submittedName>
        <fullName evidence="1 3">Uncharacterized protein</fullName>
    </submittedName>
</protein>
<proteinExistence type="predicted"/>
<organism evidence="1">
    <name type="scientific">Strongyloides ratti</name>
    <name type="common">Parasitic roundworm</name>
    <dbReference type="NCBI Taxonomy" id="34506"/>
    <lineage>
        <taxon>Eukaryota</taxon>
        <taxon>Metazoa</taxon>
        <taxon>Ecdysozoa</taxon>
        <taxon>Nematoda</taxon>
        <taxon>Chromadorea</taxon>
        <taxon>Rhabditida</taxon>
        <taxon>Tylenchina</taxon>
        <taxon>Panagrolaimomorpha</taxon>
        <taxon>Strongyloidoidea</taxon>
        <taxon>Strongyloididae</taxon>
        <taxon>Strongyloides</taxon>
    </lineage>
</organism>